<sequence length="2081" mass="231888">MEFFKKYFDEQVFSETIHHNSFIYTIGIQEIPGNNSKGVFCKLDINGNIIFIKSYELGTTNTKFRNFIKSNDNNFIVSGELFDNNESFVCKIDATNGNIIWDITFSNTKTAGGLRVKYLSELNSNEFIFVNRDITSNRFIIHKIDFLGNVVSSKNMGTIYFSGVAANPNGERILYQESLRLFVLDASMNVISYNPLVGLNNITSIKFINNEDFVIIGDPSGGYGTYLMKLNTETIGSISSVPEKTMPEILNGRGGRLFIDNNEIYLSLANGTPPASGDVMYSSIIAKFDLDLNLIWSKRFNIELSPKVELFQEPKIFLEGKIGEELLILLRSSAQSAIIVSSINLDTCITVDAPLIITDTIREVAHGDRTTTPIVLNTISQTHEINDIEVVPEEVCVIIGNQTLDIDQSTINAELDSIPANGVSQTLVTVQLYDQLGLPLVSGGPYTVTISNSSGTLENPSGLVNDNGVYTTFLTSETFESTALLEFTVNSQGPSNNTDSVVFEEEPNDQIVITEITSLQSPNLYLQASGSEGSDSTKGYHLRWMFRGALGNTHLPKGNLATNTTLSVNFNKPEDFIKIYKAPYIKKTVSIDFTIHNPEVVDNSNYLWIYRVEGKEWYMYFNNTNKYNEVLNSIDPINNSNSFLNTYGEELIELENKEDLFFAAKVNFTQVNDSSICLLETLSVPENTLTANKVVSNRKVYGASDLNTEVRLICENGRSIRLKMNSCYMTSIDFEFYTDTIAYINQMYGWEVLGDFALSVEDLDVLKQLEPNDGDVHGVWKRFNDDAFVNVENYKNKWNATPEEGDRNIKQVVEQYIALSNNGSNPTAIEEVPLGNDLNDPNDVVQVSNLDLLNVAAYDYHIARMLGLGVLDISEDATFIYIAEYTTFGDLEDGLGAREVHHLSMSLPTSYHDDRLPIPVQIDTITPGAFIGTDSDEPSAITGEDGYTHDGLARYVSLYAEASPEDHVNVSFFNTAEHIDLSTITYPIYAGLEYKLGNEDWQKPELSHDTRYVNAVPDGETAYFETRFINIPSIQAPFYVHRQTVSGTHTYKSYGINWFSRSQLGEQASINTVLTPTNPLLPPSSTNALLIRNEYPLLLTSESEQERLNAIPESNDPGNPSDKTLIRLSFNYHSAQELKSYQVPLDSTISNEDLENTDTLFPNGQEIFANAIDVFFRDEVPNNVSGQIVGDIVDDAINDLLSIIETGPYNVSSNNTTIDPVIIPGTEDNFVGGVFIQGSQRFIIHEVSQGTNGPVFTVYKKVISESIVNGGMPSDTAEAVEMPAVEGDGFFMAIENMQTPASWGIPNPLGMQVQVGPTDEIHREVLTFTDSDGVEIRQLQKTRGIWDTATVTPVLEPGYDGQGVQGEYHQGLYKFEFNTKTLEQHPQFSTDNNSVEWFRGSIRVFSNEAYNGGNPTKPRRVLSVLKIENIIPLGTTTGENVVVYAHDPSFIQGDTSYDEIQTGVNVGVNFYPGYKIYLYADPAFNITEDAILPAEGEGMRNSIFGFRSKDSDGACEGPNTSCVSKISVPNVLFAQEIIEPQPPQEPLGGTFATRPDFFGRSTFTFTTKYDHKPHGVLFYRSNDEGLLNALYTKQTMQAIRAALKLLGGNDEAWVTDRWKNFLDFGVLEANGDYNFYPPEEDAENRFKFPHPDKPAFFDWANQVRVNLGLEPLDVGPDNTVPVGDERIFSFVKGAIYNAFVPLTEVPIIYQHIKEAPYQPQSKKQVIRDRNGGILSPTDPEFDMAPMMKTIDTSPHETLYTDFNLDGTSNNLYFYGAKELGTQLTMSAFSPFLGPIKLVNTNAPEQPEIKRIMPVLGNQVLGITPKIQLEINAYPEVQNIQRLTVYRTTSRLHAQSVRTMELVKVIDLTDEEYVGQSVLKVYDDFSDLSEVPYGEGLYYRITVSRAVLYTNKNNVLVDDFAPSQASKIVATMMVEVSNPTSPDLSFEGNISTFTGGTPYTASNIFLTAVRFFWEKQAYNAKYHLYKMNSQGNWGKIYEVQTNDDQIEVALSETSVEPPILLIQNEDSVNGYHHFKVITENTSGMLSTEEKILTIPDYTVSDQDPTNPTGIGAMVVGSSFIAN</sequence>
<keyword evidence="3" id="KW-1185">Reference proteome</keyword>
<proteinExistence type="predicted"/>
<dbReference type="OrthoDB" id="717548at2"/>
<accession>A0A239A9G9</accession>
<feature type="domain" description="Invasin" evidence="1">
    <location>
        <begin position="406"/>
        <end position="503"/>
    </location>
</feature>
<evidence type="ECO:0000313" key="3">
    <source>
        <dbReference type="Proteomes" id="UP000198379"/>
    </source>
</evidence>
<dbReference type="InterPro" id="IPR013783">
    <property type="entry name" value="Ig-like_fold"/>
</dbReference>
<dbReference type="InterPro" id="IPR008964">
    <property type="entry name" value="Invasin/intimin_cell_adhesion"/>
</dbReference>
<evidence type="ECO:0000313" key="2">
    <source>
        <dbReference type="EMBL" id="SNR91684.1"/>
    </source>
</evidence>
<protein>
    <recommendedName>
        <fullName evidence="1">Invasin domain-containing protein</fullName>
    </recommendedName>
</protein>
<dbReference type="EMBL" id="FZNY01000004">
    <property type="protein sequence ID" value="SNR91684.1"/>
    <property type="molecule type" value="Genomic_DNA"/>
</dbReference>
<name>A0A239A9G9_9FLAO</name>
<dbReference type="RefSeq" id="WP_089372027.1">
    <property type="nucleotide sequence ID" value="NZ_BMEP01000007.1"/>
</dbReference>
<dbReference type="Pfam" id="PF09134">
    <property type="entry name" value="Invasin_D3"/>
    <property type="match status" value="1"/>
</dbReference>
<dbReference type="InterPro" id="IPR011047">
    <property type="entry name" value="Quinoprotein_ADH-like_sf"/>
</dbReference>
<dbReference type="Proteomes" id="UP000198379">
    <property type="component" value="Unassembled WGS sequence"/>
</dbReference>
<dbReference type="SUPFAM" id="SSF49373">
    <property type="entry name" value="Invasin/intimin cell-adhesion fragments"/>
    <property type="match status" value="1"/>
</dbReference>
<evidence type="ECO:0000259" key="1">
    <source>
        <dbReference type="Pfam" id="PF09134"/>
    </source>
</evidence>
<dbReference type="InterPro" id="IPR015217">
    <property type="entry name" value="Invasin_dom_3"/>
</dbReference>
<dbReference type="Gene3D" id="2.60.40.10">
    <property type="entry name" value="Immunoglobulins"/>
    <property type="match status" value="1"/>
</dbReference>
<dbReference type="SUPFAM" id="SSF50998">
    <property type="entry name" value="Quinoprotein alcohol dehydrogenase-like"/>
    <property type="match status" value="1"/>
</dbReference>
<gene>
    <name evidence="2" type="ORF">SAMN06265376_104215</name>
</gene>
<reference evidence="2 3" key="1">
    <citation type="submission" date="2017-06" db="EMBL/GenBank/DDBJ databases">
        <authorList>
            <person name="Kim H.J."/>
            <person name="Triplett B.A."/>
        </authorList>
    </citation>
    <scope>NUCLEOTIDE SEQUENCE [LARGE SCALE GENOMIC DNA]</scope>
    <source>
        <strain evidence="2 3">DSM 25597</strain>
    </source>
</reference>
<organism evidence="2 3">
    <name type="scientific">Dokdonia pacifica</name>
    <dbReference type="NCBI Taxonomy" id="1627892"/>
    <lineage>
        <taxon>Bacteria</taxon>
        <taxon>Pseudomonadati</taxon>
        <taxon>Bacteroidota</taxon>
        <taxon>Flavobacteriia</taxon>
        <taxon>Flavobacteriales</taxon>
        <taxon>Flavobacteriaceae</taxon>
        <taxon>Dokdonia</taxon>
    </lineage>
</organism>